<reference evidence="1" key="1">
    <citation type="submission" date="2020-12" db="EMBL/GenBank/DDBJ databases">
        <title>WGS assembly of Carya illinoinensis cv. Pawnee.</title>
        <authorList>
            <person name="Platts A."/>
            <person name="Shu S."/>
            <person name="Wright S."/>
            <person name="Barry K."/>
            <person name="Edger P."/>
            <person name="Pires J.C."/>
            <person name="Schmutz J."/>
        </authorList>
    </citation>
    <scope>NUCLEOTIDE SEQUENCE</scope>
    <source>
        <tissue evidence="1">Leaf</tissue>
    </source>
</reference>
<protein>
    <submittedName>
        <fullName evidence="1">Uncharacterized protein</fullName>
    </submittedName>
</protein>
<organism evidence="1 2">
    <name type="scientific">Carya illinoinensis</name>
    <name type="common">Pecan</name>
    <dbReference type="NCBI Taxonomy" id="32201"/>
    <lineage>
        <taxon>Eukaryota</taxon>
        <taxon>Viridiplantae</taxon>
        <taxon>Streptophyta</taxon>
        <taxon>Embryophyta</taxon>
        <taxon>Tracheophyta</taxon>
        <taxon>Spermatophyta</taxon>
        <taxon>Magnoliopsida</taxon>
        <taxon>eudicotyledons</taxon>
        <taxon>Gunneridae</taxon>
        <taxon>Pentapetalae</taxon>
        <taxon>rosids</taxon>
        <taxon>fabids</taxon>
        <taxon>Fagales</taxon>
        <taxon>Juglandaceae</taxon>
        <taxon>Carya</taxon>
    </lineage>
</organism>
<comment type="caution">
    <text evidence="1">The sequence shown here is derived from an EMBL/GenBank/DDBJ whole genome shotgun (WGS) entry which is preliminary data.</text>
</comment>
<dbReference type="AlphaFoldDB" id="A0A8T1QJ13"/>
<evidence type="ECO:0000313" key="1">
    <source>
        <dbReference type="EMBL" id="KAG6654740.1"/>
    </source>
</evidence>
<keyword evidence="2" id="KW-1185">Reference proteome</keyword>
<dbReference type="Proteomes" id="UP000811609">
    <property type="component" value="Chromosome 5"/>
</dbReference>
<proteinExistence type="predicted"/>
<accession>A0A8T1QJ13</accession>
<sequence length="57" mass="6138">MQNIHTLTHASAAASVKASVLTMGTASTSHSKSLAIIILQSKFKVYIQVERLELSPK</sequence>
<name>A0A8T1QJ13_CARIL</name>
<evidence type="ECO:0000313" key="2">
    <source>
        <dbReference type="Proteomes" id="UP000811609"/>
    </source>
</evidence>
<dbReference type="EMBL" id="CM031813">
    <property type="protein sequence ID" value="KAG6654741.1"/>
    <property type="molecule type" value="Genomic_DNA"/>
</dbReference>
<gene>
    <name evidence="1" type="ORF">CIPAW_05G166900</name>
</gene>
<dbReference type="EMBL" id="CM031813">
    <property type="protein sequence ID" value="KAG6654740.1"/>
    <property type="molecule type" value="Genomic_DNA"/>
</dbReference>